<feature type="transmembrane region" description="Helical" evidence="1">
    <location>
        <begin position="30"/>
        <end position="48"/>
    </location>
</feature>
<evidence type="ECO:0000256" key="1">
    <source>
        <dbReference type="SAM" id="Phobius"/>
    </source>
</evidence>
<organism evidence="2">
    <name type="scientific">Pseudomonas phage Nican01</name>
    <dbReference type="NCBI Taxonomy" id="3138540"/>
    <lineage>
        <taxon>Viruses</taxon>
        <taxon>Duplodnaviria</taxon>
        <taxon>Heunggongvirae</taxon>
        <taxon>Uroviricota</taxon>
        <taxon>Caudoviricetes</taxon>
        <taxon>Nickievirus</taxon>
    </lineage>
</organism>
<evidence type="ECO:0000313" key="2">
    <source>
        <dbReference type="EMBL" id="XAI70069.1"/>
    </source>
</evidence>
<feature type="transmembrane region" description="Helical" evidence="1">
    <location>
        <begin position="55"/>
        <end position="74"/>
    </location>
</feature>
<dbReference type="EMBL" id="PP179318">
    <property type="protein sequence ID" value="XAI70069.1"/>
    <property type="molecule type" value="Genomic_DNA"/>
</dbReference>
<name>A0AAU6W1J8_9CAUD</name>
<sequence>MKEFLKRKLAAVKALYESKIKPRIAKASPVVAFLLMALVVVVGIALFLAFVAAVIFVMILLPGMIVGFFLWFVWTYMQFGLTYFPSLPPVYQVIPYWHFAWGSAALILIWRTLRKKGYGKEEGVPGTSREIRAHNGNWRLRK</sequence>
<reference evidence="2" key="1">
    <citation type="journal article" date="2024" name="J. Gen. Virol.">
        <title>Novel phages of Pseudomonas syringae unveil numerous potential auxiliary metabolic genes.</title>
        <authorList>
            <person name="Feltin C."/>
            <person name="Garneau J.R."/>
            <person name="Morris C.E."/>
            <person name="Berard A."/>
            <person name="Torres-Barcelo C."/>
        </authorList>
    </citation>
    <scope>NUCLEOTIDE SEQUENCE</scope>
</reference>
<accession>A0AAU6W1J8</accession>
<keyword evidence="1" id="KW-0472">Membrane</keyword>
<keyword evidence="1" id="KW-0812">Transmembrane</keyword>
<gene>
    <name evidence="2" type="ORF">Nican01_00056</name>
</gene>
<protein>
    <submittedName>
        <fullName evidence="2">Uncharacterized protein</fullName>
    </submittedName>
</protein>
<keyword evidence="1" id="KW-1133">Transmembrane helix</keyword>
<feature type="transmembrane region" description="Helical" evidence="1">
    <location>
        <begin position="94"/>
        <end position="113"/>
    </location>
</feature>
<proteinExistence type="predicted"/>